<dbReference type="PANTHER" id="PTHR34353">
    <property type="entry name" value="CRISPR-ASSOCIATED ENDONUCLEASE CAS1 1"/>
    <property type="match status" value="1"/>
</dbReference>
<evidence type="ECO:0000256" key="7">
    <source>
        <dbReference type="ARBA" id="ARBA00023125"/>
    </source>
</evidence>
<dbReference type="NCBIfam" id="TIGR00287">
    <property type="entry name" value="cas1"/>
    <property type="match status" value="1"/>
</dbReference>
<dbReference type="GO" id="GO:0046872">
    <property type="term" value="F:metal ion binding"/>
    <property type="evidence" value="ECO:0007669"/>
    <property type="project" value="UniProtKB-UniRule"/>
</dbReference>
<dbReference type="PANTHER" id="PTHR34353:SF2">
    <property type="entry name" value="CRISPR-ASSOCIATED ENDONUCLEASE CAS1 1"/>
    <property type="match status" value="1"/>
</dbReference>
<evidence type="ECO:0000256" key="1">
    <source>
        <dbReference type="ARBA" id="ARBA00022722"/>
    </source>
</evidence>
<dbReference type="GO" id="GO:0003677">
    <property type="term" value="F:DNA binding"/>
    <property type="evidence" value="ECO:0007669"/>
    <property type="project" value="UniProtKB-KW"/>
</dbReference>
<dbReference type="EMBL" id="PPUT01000024">
    <property type="protein sequence ID" value="RDC42866.1"/>
    <property type="molecule type" value="Genomic_DNA"/>
</dbReference>
<dbReference type="AlphaFoldDB" id="A0A369NWC4"/>
<dbReference type="EC" id="3.1.-.-" evidence="10"/>
<evidence type="ECO:0000256" key="6">
    <source>
        <dbReference type="ARBA" id="ARBA00023118"/>
    </source>
</evidence>
<dbReference type="InterPro" id="IPR042211">
    <property type="entry name" value="CRISPR-assoc_Cas1_N"/>
</dbReference>
<comment type="function">
    <text evidence="10">CRISPR (clustered regularly interspaced short palindromic repeat), is an adaptive immune system that provides protection against mobile genetic elements (viruses, transposable elements and conjugative plasmids). CRISPR clusters contain spacers, sequences complementary to antecedent mobile elements, and target invading nucleic acids. CRISPR clusters are transcribed and processed into CRISPR RNA (crRNA). Acts as a dsDNA endonuclease. Involved in the integration of spacer DNA into the CRISPR cassette.</text>
</comment>
<feature type="binding site" evidence="10">
    <location>
        <position position="249"/>
    </location>
    <ligand>
        <name>Mn(2+)</name>
        <dbReference type="ChEBI" id="CHEBI:29035"/>
    </ligand>
</feature>
<keyword evidence="5 10" id="KW-0460">Magnesium</keyword>
<dbReference type="InterPro" id="IPR019856">
    <property type="entry name" value="CRISPR-assoc_Cas1_DVULG"/>
</dbReference>
<evidence type="ECO:0000313" key="12">
    <source>
        <dbReference type="Proteomes" id="UP000253805"/>
    </source>
</evidence>
<evidence type="ECO:0000256" key="4">
    <source>
        <dbReference type="ARBA" id="ARBA00022801"/>
    </source>
</evidence>
<dbReference type="RefSeq" id="WP_114549446.1">
    <property type="nucleotide sequence ID" value="NZ_PPUT01000024.1"/>
</dbReference>
<evidence type="ECO:0000313" key="11">
    <source>
        <dbReference type="EMBL" id="RDC42866.1"/>
    </source>
</evidence>
<keyword evidence="1 10" id="KW-0540">Nuclease</keyword>
<feature type="binding site" evidence="10">
    <location>
        <position position="166"/>
    </location>
    <ligand>
        <name>Mn(2+)</name>
        <dbReference type="ChEBI" id="CHEBI:29035"/>
    </ligand>
</feature>
<protein>
    <recommendedName>
        <fullName evidence="10">CRISPR-associated endonuclease Cas1</fullName>
        <ecNumber evidence="10">3.1.-.-</ecNumber>
    </recommendedName>
</protein>
<dbReference type="InterPro" id="IPR042206">
    <property type="entry name" value="CRISPR-assoc_Cas1_C"/>
</dbReference>
<dbReference type="Gene3D" id="1.20.120.920">
    <property type="entry name" value="CRISPR-associated endonuclease Cas1, C-terminal domain"/>
    <property type="match status" value="1"/>
</dbReference>
<dbReference type="Gene3D" id="3.100.10.20">
    <property type="entry name" value="CRISPR-associated endonuclease Cas1, N-terminal domain"/>
    <property type="match status" value="1"/>
</dbReference>
<keyword evidence="2 10" id="KW-0479">Metal-binding</keyword>
<name>A0A369NWC4_9ACTN</name>
<dbReference type="InterPro" id="IPR002729">
    <property type="entry name" value="CRISPR-assoc_Cas1"/>
</dbReference>
<dbReference type="HAMAP" id="MF_01470">
    <property type="entry name" value="Cas1"/>
    <property type="match status" value="1"/>
</dbReference>
<organism evidence="11 12">
    <name type="scientific">Adlercreutzia equolifaciens subsp. celatus</name>
    <dbReference type="NCBI Taxonomy" id="394340"/>
    <lineage>
        <taxon>Bacteria</taxon>
        <taxon>Bacillati</taxon>
        <taxon>Actinomycetota</taxon>
        <taxon>Coriobacteriia</taxon>
        <taxon>Eggerthellales</taxon>
        <taxon>Eggerthellaceae</taxon>
        <taxon>Adlercreutzia</taxon>
    </lineage>
</organism>
<reference evidence="11 12" key="1">
    <citation type="journal article" date="2018" name="Elife">
        <title>Discovery and characterization of a prevalent human gut bacterial enzyme sufficient for the inactivation of a family of plant toxins.</title>
        <authorList>
            <person name="Koppel N."/>
            <person name="Bisanz J.E."/>
            <person name="Pandelia M.E."/>
            <person name="Turnbaugh P.J."/>
            <person name="Balskus E.P."/>
        </authorList>
    </citation>
    <scope>NUCLEOTIDE SEQUENCE [LARGE SCALE GENOMIC DNA]</scope>
    <source>
        <strain evidence="11 12">OB21 GAM 11</strain>
    </source>
</reference>
<dbReference type="InterPro" id="IPR050646">
    <property type="entry name" value="Cas1"/>
</dbReference>
<keyword evidence="4 10" id="KW-0378">Hydrolase</keyword>
<comment type="cofactor">
    <cofactor evidence="10">
        <name>Mg(2+)</name>
        <dbReference type="ChEBI" id="CHEBI:18420"/>
    </cofactor>
    <cofactor evidence="10">
        <name>Mn(2+)</name>
        <dbReference type="ChEBI" id="CHEBI:29035"/>
    </cofactor>
</comment>
<feature type="binding site" evidence="10">
    <location>
        <position position="234"/>
    </location>
    <ligand>
        <name>Mn(2+)</name>
        <dbReference type="ChEBI" id="CHEBI:29035"/>
    </ligand>
</feature>
<dbReference type="CDD" id="cd09721">
    <property type="entry name" value="Cas1_I-C"/>
    <property type="match status" value="1"/>
</dbReference>
<evidence type="ECO:0000256" key="8">
    <source>
        <dbReference type="ARBA" id="ARBA00023211"/>
    </source>
</evidence>
<evidence type="ECO:0000256" key="5">
    <source>
        <dbReference type="ARBA" id="ARBA00022842"/>
    </source>
</evidence>
<dbReference type="GO" id="GO:0004520">
    <property type="term" value="F:DNA endonuclease activity"/>
    <property type="evidence" value="ECO:0007669"/>
    <property type="project" value="InterPro"/>
</dbReference>
<comment type="caution">
    <text evidence="11">The sequence shown here is derived from an EMBL/GenBank/DDBJ whole genome shotgun (WGS) entry which is preliminary data.</text>
</comment>
<dbReference type="Pfam" id="PF01867">
    <property type="entry name" value="Cas_Cas1"/>
    <property type="match status" value="1"/>
</dbReference>
<evidence type="ECO:0000256" key="3">
    <source>
        <dbReference type="ARBA" id="ARBA00022759"/>
    </source>
</evidence>
<sequence>MRHLRNTLYIFTEDAYATLDGENIVVKQSGREMGRVPLHTLEAIFCFSYMGASPALMGTCAERGIGLSFFTPRGRFLARSCGAQQGNVLLRKKQYAWSESEERSLAVAKPFIAGKIYNSRWVLERGLRDHGLRIEADLVEGASGRLATSLEAVWGCEDAASLRGVEGDAAATYFGALGELILRNQDEFAFSRRARRPPTDPVNAMLSLLYTVLMMDCASALEGVGLDSYVGVLHTDRPGRRSLALDLMEELRPVMVDRFVLTAINNRMVSPEDFDVLESGEVRLGEDARKTLFASWQERKRNEIVHPYLKEKIPWGLVPHVQALLLARFIRGDLDGYPAFLWK</sequence>
<keyword evidence="7 10" id="KW-0238">DNA-binding</keyword>
<keyword evidence="8 10" id="KW-0464">Manganese</keyword>
<keyword evidence="6 10" id="KW-0051">Antiviral defense</keyword>
<dbReference type="Proteomes" id="UP000253805">
    <property type="component" value="Unassembled WGS sequence"/>
</dbReference>
<proteinExistence type="inferred from homology"/>
<dbReference type="GO" id="GO:0016787">
    <property type="term" value="F:hydrolase activity"/>
    <property type="evidence" value="ECO:0007669"/>
    <property type="project" value="UniProtKB-KW"/>
</dbReference>
<accession>A0A369NWC4</accession>
<dbReference type="GO" id="GO:0051607">
    <property type="term" value="P:defense response to virus"/>
    <property type="evidence" value="ECO:0007669"/>
    <property type="project" value="UniProtKB-UniRule"/>
</dbReference>
<evidence type="ECO:0000256" key="10">
    <source>
        <dbReference type="HAMAP-Rule" id="MF_01470"/>
    </source>
</evidence>
<comment type="similarity">
    <text evidence="10">Belongs to the CRISPR-associated endonuclease Cas1 family.</text>
</comment>
<dbReference type="GO" id="GO:0043571">
    <property type="term" value="P:maintenance of CRISPR repeat elements"/>
    <property type="evidence" value="ECO:0007669"/>
    <property type="project" value="UniProtKB-UniRule"/>
</dbReference>
<comment type="subunit">
    <text evidence="9 10">Homodimer, forms a heterotetramer with a Cas2 homodimer.</text>
</comment>
<evidence type="ECO:0000256" key="9">
    <source>
        <dbReference type="ARBA" id="ARBA00038592"/>
    </source>
</evidence>
<evidence type="ECO:0000256" key="2">
    <source>
        <dbReference type="ARBA" id="ARBA00022723"/>
    </source>
</evidence>
<keyword evidence="3 10" id="KW-0255">Endonuclease</keyword>
<gene>
    <name evidence="10" type="primary">cas1</name>
    <name evidence="11" type="ORF">C1850_09090</name>
</gene>
<dbReference type="NCBIfam" id="TIGR03640">
    <property type="entry name" value="cas1_DVULG"/>
    <property type="match status" value="1"/>
</dbReference>